<comment type="caution">
    <text evidence="2">The sequence shown here is derived from an EMBL/GenBank/DDBJ whole genome shotgun (WGS) entry which is preliminary data.</text>
</comment>
<feature type="domain" description="CHRD" evidence="1">
    <location>
        <begin position="82"/>
        <end position="206"/>
    </location>
</feature>
<evidence type="ECO:0000259" key="1">
    <source>
        <dbReference type="SMART" id="SM00754"/>
    </source>
</evidence>
<name>A0ABW4F5E0_9PSEU</name>
<proteinExistence type="predicted"/>
<accession>A0ABW4F5E0</accession>
<organism evidence="2 3">
    <name type="scientific">Pseudonocardia yunnanensis</name>
    <dbReference type="NCBI Taxonomy" id="58107"/>
    <lineage>
        <taxon>Bacteria</taxon>
        <taxon>Bacillati</taxon>
        <taxon>Actinomycetota</taxon>
        <taxon>Actinomycetes</taxon>
        <taxon>Pseudonocardiales</taxon>
        <taxon>Pseudonocardiaceae</taxon>
        <taxon>Pseudonocardia</taxon>
    </lineage>
</organism>
<dbReference type="EMBL" id="JBHUCO010000042">
    <property type="protein sequence ID" value="MFD1521905.1"/>
    <property type="molecule type" value="Genomic_DNA"/>
</dbReference>
<dbReference type="SMART" id="SM00754">
    <property type="entry name" value="CHRD"/>
    <property type="match status" value="1"/>
</dbReference>
<dbReference type="Pfam" id="PF11937">
    <property type="entry name" value="DUF3455"/>
    <property type="match status" value="1"/>
</dbReference>
<dbReference type="RefSeq" id="WP_344728022.1">
    <property type="nucleotide sequence ID" value="NZ_BAAAUS010000048.1"/>
</dbReference>
<dbReference type="Proteomes" id="UP001597114">
    <property type="component" value="Unassembled WGS sequence"/>
</dbReference>
<dbReference type="Pfam" id="PF07452">
    <property type="entry name" value="CHRD"/>
    <property type="match status" value="1"/>
</dbReference>
<keyword evidence="3" id="KW-1185">Reference proteome</keyword>
<evidence type="ECO:0000313" key="3">
    <source>
        <dbReference type="Proteomes" id="UP001597114"/>
    </source>
</evidence>
<evidence type="ECO:0000313" key="2">
    <source>
        <dbReference type="EMBL" id="MFD1521905.1"/>
    </source>
</evidence>
<protein>
    <submittedName>
        <fullName evidence="2">CHRD domain-containing protein</fullName>
    </submittedName>
</protein>
<dbReference type="InterPro" id="IPR010895">
    <property type="entry name" value="CHRD"/>
</dbReference>
<dbReference type="InterPro" id="IPR021851">
    <property type="entry name" value="DUF3455"/>
</dbReference>
<gene>
    <name evidence="2" type="ORF">ACFSJD_30720</name>
</gene>
<reference evidence="3" key="1">
    <citation type="journal article" date="2019" name="Int. J. Syst. Evol. Microbiol.">
        <title>The Global Catalogue of Microorganisms (GCM) 10K type strain sequencing project: providing services to taxonomists for standard genome sequencing and annotation.</title>
        <authorList>
            <consortium name="The Broad Institute Genomics Platform"/>
            <consortium name="The Broad Institute Genome Sequencing Center for Infectious Disease"/>
            <person name="Wu L."/>
            <person name="Ma J."/>
        </authorList>
    </citation>
    <scope>NUCLEOTIDE SEQUENCE [LARGE SCALE GENOMIC DNA]</scope>
    <source>
        <strain evidence="3">CCM 7043</strain>
    </source>
</reference>
<sequence length="355" mass="36752">MNRIMGRRVLGAAAAGMAIVGLVFVGTNGDALAAQPAPAPAAPNGGTTASPPMSMSMPMPMNMAMPTDSIGKYDVKNQSDAMFFGTVMRGSNEVPSKMQPAGGDKNGSGTSLVRIQGNQVSYAFTWTGIGAPTEGHIHQGPAGVNGAVKIPFFGTKLPDGRTSVVGTVTVNDPDLLANIKSHPEQFYVNLHTADFPDGAVRGQLHAMPVQLNLQKAINQDQNHPVVEGDQIYSCTRQVSDGSFKFTPVNVDTVLTGGIQHTFVKPGPGGSPQWIAPDNSAVTGKAVDTIYNGANNIPELVLAATQSGAPDGQLSSTHAILRLDTIGGVAPAGTCDPSTQAVTAVPYSADYLFINS</sequence>